<dbReference type="SUPFAM" id="SSF54523">
    <property type="entry name" value="Pili subunits"/>
    <property type="match status" value="1"/>
</dbReference>
<dbReference type="EMBL" id="CP041235">
    <property type="protein sequence ID" value="QOP42908.1"/>
    <property type="molecule type" value="Genomic_DNA"/>
</dbReference>
<protein>
    <submittedName>
        <fullName evidence="2">Prepilin-type N-terminal cleavage/methylation domain-containing protein</fullName>
    </submittedName>
</protein>
<reference evidence="2 3" key="1">
    <citation type="submission" date="2019-06" db="EMBL/GenBank/DDBJ databases">
        <title>Sulfurimonas gotlandica sp. nov., a chemoautotrophic and psychrotolerant epsilonproteobacterium isolated from a pelagic redoxcline, and an emended description of the genus Sulfurimonas.</title>
        <authorList>
            <person name="Wang S."/>
            <person name="Jiang L."/>
            <person name="Shao Z."/>
        </authorList>
    </citation>
    <scope>NUCLEOTIDE SEQUENCE [LARGE SCALE GENOMIC DNA]</scope>
    <source>
        <strain evidence="2 3">S2-6</strain>
    </source>
</reference>
<dbReference type="NCBIfam" id="TIGR02532">
    <property type="entry name" value="IV_pilin_GFxxxE"/>
    <property type="match status" value="1"/>
</dbReference>
<keyword evidence="1" id="KW-0812">Transmembrane</keyword>
<proteinExistence type="predicted"/>
<evidence type="ECO:0000256" key="1">
    <source>
        <dbReference type="SAM" id="Phobius"/>
    </source>
</evidence>
<keyword evidence="1" id="KW-0472">Membrane</keyword>
<dbReference type="RefSeq" id="WP_193151228.1">
    <property type="nucleotide sequence ID" value="NZ_CP041235.1"/>
</dbReference>
<evidence type="ECO:0000313" key="3">
    <source>
        <dbReference type="Proteomes" id="UP000593719"/>
    </source>
</evidence>
<name>A0A7M1B2G6_9BACT</name>
<dbReference type="InterPro" id="IPR045584">
    <property type="entry name" value="Pilin-like"/>
</dbReference>
<keyword evidence="1" id="KW-1133">Transmembrane helix</keyword>
<feature type="transmembrane region" description="Helical" evidence="1">
    <location>
        <begin position="6"/>
        <end position="29"/>
    </location>
</feature>
<dbReference type="Proteomes" id="UP000593719">
    <property type="component" value="Chromosome"/>
</dbReference>
<dbReference type="InterPro" id="IPR012902">
    <property type="entry name" value="N_methyl_site"/>
</dbReference>
<dbReference type="AlphaFoldDB" id="A0A7M1B2G6"/>
<accession>A0A7M1B2G6</accession>
<dbReference type="Pfam" id="PF07963">
    <property type="entry name" value="N_methyl"/>
    <property type="match status" value="1"/>
</dbReference>
<evidence type="ECO:0000313" key="2">
    <source>
        <dbReference type="EMBL" id="QOP42908.1"/>
    </source>
</evidence>
<sequence>MRTQAYTLIELIFVIVIIGILSGVGFYYFKPHYLQNDRDFLELQLNTVRYEGINYDKRSPSGNMDYSIGCIAQSDFFTSRTTIDQHYKIHATFTLTPNENILCFDTLGRLHNGTDGNKTTQNSLLANDIVITLSYNNEEKNITIDHFSGDLR</sequence>
<gene>
    <name evidence="2" type="ORF">FJR45_02660</name>
</gene>
<organism evidence="2 3">
    <name type="scientific">Sulfurimonas sediminis</name>
    <dbReference type="NCBI Taxonomy" id="2590020"/>
    <lineage>
        <taxon>Bacteria</taxon>
        <taxon>Pseudomonadati</taxon>
        <taxon>Campylobacterota</taxon>
        <taxon>Epsilonproteobacteria</taxon>
        <taxon>Campylobacterales</taxon>
        <taxon>Sulfurimonadaceae</taxon>
        <taxon>Sulfurimonas</taxon>
    </lineage>
</organism>
<keyword evidence="3" id="KW-1185">Reference proteome</keyword>
<dbReference type="KEGG" id="ssei:FJR45_02660"/>